<protein>
    <recommendedName>
        <fullName evidence="5">WxL domain-containing protein</fullName>
    </recommendedName>
</protein>
<accession>A0A1E3AKE4</accession>
<evidence type="ECO:0000256" key="2">
    <source>
        <dbReference type="SAM" id="SignalP"/>
    </source>
</evidence>
<evidence type="ECO:0008006" key="5">
    <source>
        <dbReference type="Google" id="ProtNLM"/>
    </source>
</evidence>
<dbReference type="EMBL" id="MCGI01000005">
    <property type="protein sequence ID" value="ODM09225.1"/>
    <property type="molecule type" value="Genomic_DNA"/>
</dbReference>
<dbReference type="Proteomes" id="UP000095003">
    <property type="component" value="Unassembled WGS sequence"/>
</dbReference>
<dbReference type="RefSeq" id="WP_009254754.1">
    <property type="nucleotide sequence ID" value="NZ_CABMHK010000018.1"/>
</dbReference>
<keyword evidence="2" id="KW-0732">Signal</keyword>
<feature type="region of interest" description="Disordered" evidence="1">
    <location>
        <begin position="39"/>
        <end position="139"/>
    </location>
</feature>
<name>A0A1E3AKE4_9FIRM</name>
<feature type="signal peptide" evidence="2">
    <location>
        <begin position="1"/>
        <end position="28"/>
    </location>
</feature>
<evidence type="ECO:0000313" key="4">
    <source>
        <dbReference type="Proteomes" id="UP000095003"/>
    </source>
</evidence>
<comment type="caution">
    <text evidence="3">The sequence shown here is derived from an EMBL/GenBank/DDBJ whole genome shotgun (WGS) entry which is preliminary data.</text>
</comment>
<dbReference type="AlphaFoldDB" id="A0A1E3AKE4"/>
<dbReference type="Pfam" id="PF20585">
    <property type="entry name" value="Pectate_lyase_5"/>
    <property type="match status" value="1"/>
</dbReference>
<evidence type="ECO:0000313" key="3">
    <source>
        <dbReference type="EMBL" id="ODM09225.1"/>
    </source>
</evidence>
<feature type="compositionally biased region" description="Acidic residues" evidence="1">
    <location>
        <begin position="108"/>
        <end position="120"/>
    </location>
</feature>
<sequence length="768" mass="81984">MRNKTLQKLLMILTVLALVFRAGLPASATNLPGDFNIVQLPEGNTLPENSNPAEEEPGNSDSPPSGEVPGEAPPEEEMLPPPESSESEFPAENSTEAPADDNLLPTETDGESAESEEELTEANQETVESETESGGEALAFGRILNETTIEVYTYDELKQALSGDNGYTTIYLGDNITADGTGIDIHPNKTDVIIDGVPPEGGRYRFTQYTSANDSTSIRVRSAGIQSVTLRNLDIHGANYYGVVWVPDSISGIAIIHENVDYTGPQPVYNRSGTTRLADSTYTLRPVSGMSGEIAETMHAEFSGTIHISAAGTNHPVLQLTSSVSTLTVLDGTEVTVNTDYGFLGTNGQTPDVTLCSGSAFHLTSSRYGFTVGDYRVRRFLVESDAALNIYQDTRESLAALRISSLFQMEPGSSATIVRTGTDGIPLRMTNSNAQVIWNQPERVFLYSSAGVPLRFTGAGTLSIRTSALNLWQSTGWPVSGGTDDLPDHIWNKSDGETLVMTAAYDTTIKSLTSNLTGDDPVVSALDTQNFNLEKNQLVALGSMTLDIDTPDSQSLAISGHTSYGAALTAAYTLNDGTDGTTDGIAGAYGQYLLPVTGGTLKADSVVTITASANGIAMRKTAVVQDSGQFRLSFVSVPEQLQFGSIPVPEIQTLANPQGDEFALTVGDTRPKPTGWRIDASLTQPLTAQVDGLPRRIDNAVVFRKAGSAPFPLNEAPMTIYHQTGGTPGEHTVQWSDGEGILLNLFPGEIYSGVNYTTTIHWELVDAP</sequence>
<gene>
    <name evidence="3" type="ORF">BEH84_04975</name>
</gene>
<dbReference type="GeneID" id="29727699"/>
<dbReference type="InterPro" id="IPR046776">
    <property type="entry name" value="Pectate_lyase_5"/>
</dbReference>
<evidence type="ECO:0000256" key="1">
    <source>
        <dbReference type="SAM" id="MobiDB-lite"/>
    </source>
</evidence>
<reference evidence="3 4" key="1">
    <citation type="submission" date="2016-07" db="EMBL/GenBank/DDBJ databases">
        <title>Characterization of isolates of Eisenbergiella tayi derived from blood cultures, using whole genome sequencing.</title>
        <authorList>
            <person name="Burdz T."/>
            <person name="Wiebe D."/>
            <person name="Huynh C."/>
            <person name="Bernard K."/>
        </authorList>
    </citation>
    <scope>NUCLEOTIDE SEQUENCE [LARGE SCALE GENOMIC DNA]</scope>
    <source>
        <strain evidence="3 4">NML 120489</strain>
    </source>
</reference>
<feature type="chain" id="PRO_5009122973" description="WxL domain-containing protein" evidence="2">
    <location>
        <begin position="29"/>
        <end position="768"/>
    </location>
</feature>
<organism evidence="3 4">
    <name type="scientific">Eisenbergiella tayi</name>
    <dbReference type="NCBI Taxonomy" id="1432052"/>
    <lineage>
        <taxon>Bacteria</taxon>
        <taxon>Bacillati</taxon>
        <taxon>Bacillota</taxon>
        <taxon>Clostridia</taxon>
        <taxon>Lachnospirales</taxon>
        <taxon>Lachnospiraceae</taxon>
        <taxon>Eisenbergiella</taxon>
    </lineage>
</organism>
<proteinExistence type="predicted"/>